<keyword evidence="1" id="KW-0812">Transmembrane</keyword>
<comment type="caution">
    <text evidence="4">The sequence shown here is derived from an EMBL/GenBank/DDBJ whole genome shotgun (WGS) entry which is preliminary data.</text>
</comment>
<dbReference type="Proteomes" id="UP001145087">
    <property type="component" value="Unassembled WGS sequence"/>
</dbReference>
<reference evidence="4" key="1">
    <citation type="submission" date="2022-11" db="EMBL/GenBank/DDBJ databases">
        <title>Marilongibacter aestuarii gen. nov., sp. nov., isolated from tidal flat sediment.</title>
        <authorList>
            <person name="Jiayan W."/>
        </authorList>
    </citation>
    <scope>NUCLEOTIDE SEQUENCE</scope>
    <source>
        <strain evidence="4">Z1-6</strain>
    </source>
</reference>
<organism evidence="4 5">
    <name type="scientific">Draconibacterium aestuarii</name>
    <dbReference type="NCBI Taxonomy" id="2998507"/>
    <lineage>
        <taxon>Bacteria</taxon>
        <taxon>Pseudomonadati</taxon>
        <taxon>Bacteroidota</taxon>
        <taxon>Bacteroidia</taxon>
        <taxon>Marinilabiliales</taxon>
        <taxon>Prolixibacteraceae</taxon>
        <taxon>Draconibacterium</taxon>
    </lineage>
</organism>
<evidence type="ECO:0000313" key="5">
    <source>
        <dbReference type="Proteomes" id="UP001145087"/>
    </source>
</evidence>
<evidence type="ECO:0000313" key="4">
    <source>
        <dbReference type="EMBL" id="MCY1722046.1"/>
    </source>
</evidence>
<dbReference type="InterPro" id="IPR006860">
    <property type="entry name" value="FecR"/>
</dbReference>
<dbReference type="RefSeq" id="WP_343334376.1">
    <property type="nucleotide sequence ID" value="NZ_JAPOHD010000030.1"/>
</dbReference>
<accession>A0A9X3F7R0</accession>
<protein>
    <submittedName>
        <fullName evidence="4">DUF4974 domain-containing protein</fullName>
    </submittedName>
</protein>
<dbReference type="InterPro" id="IPR012373">
    <property type="entry name" value="Ferrdict_sens_TM"/>
</dbReference>
<feature type="transmembrane region" description="Helical" evidence="1">
    <location>
        <begin position="95"/>
        <end position="114"/>
    </location>
</feature>
<feature type="domain" description="FecR protein" evidence="2">
    <location>
        <begin position="128"/>
        <end position="221"/>
    </location>
</feature>
<keyword evidence="5" id="KW-1185">Reference proteome</keyword>
<dbReference type="PANTHER" id="PTHR30273">
    <property type="entry name" value="PERIPLASMIC SIGNAL SENSOR AND SIGMA FACTOR ACTIVATOR FECR-RELATED"/>
    <property type="match status" value="1"/>
</dbReference>
<dbReference type="Pfam" id="PF16344">
    <property type="entry name" value="FecR_C"/>
    <property type="match status" value="1"/>
</dbReference>
<keyword evidence="1" id="KW-0472">Membrane</keyword>
<evidence type="ECO:0000259" key="2">
    <source>
        <dbReference type="Pfam" id="PF04773"/>
    </source>
</evidence>
<feature type="domain" description="Protein FecR C-terminal" evidence="3">
    <location>
        <begin position="266"/>
        <end position="326"/>
    </location>
</feature>
<dbReference type="PANTHER" id="PTHR30273:SF2">
    <property type="entry name" value="PROTEIN FECR"/>
    <property type="match status" value="1"/>
</dbReference>
<dbReference type="EMBL" id="JAPOHD010000030">
    <property type="protein sequence ID" value="MCY1722046.1"/>
    <property type="molecule type" value="Genomic_DNA"/>
</dbReference>
<dbReference type="Pfam" id="PF04773">
    <property type="entry name" value="FecR"/>
    <property type="match status" value="1"/>
</dbReference>
<keyword evidence="1" id="KW-1133">Transmembrane helix</keyword>
<dbReference type="InterPro" id="IPR032508">
    <property type="entry name" value="FecR_C"/>
</dbReference>
<dbReference type="Gene3D" id="3.55.50.30">
    <property type="match status" value="1"/>
</dbReference>
<gene>
    <name evidence="4" type="ORF">OU798_16950</name>
</gene>
<name>A0A9X3F7R0_9BACT</name>
<dbReference type="GO" id="GO:0016989">
    <property type="term" value="F:sigma factor antagonist activity"/>
    <property type="evidence" value="ECO:0007669"/>
    <property type="project" value="TreeGrafter"/>
</dbReference>
<sequence length="348" mass="40028">MELLNEIRIAELAQKLKNNSLTELEFSELQKLIENGYKHPQLDDLMKNHWYKLNNETAGVSDERINYIHKKILFKLDSGKADNTRILNANKWLQVFQKVAAILIVPIIIVSIFYNMHNRHGGQSWVEINSPEGARTEFHLPDGSSGWLNGGSKIKYDPNFLSLRKVELSGEAYFDITKRNGTSFVVHTSDLDIKVLGTRFNVANYPGEEFSEVILEEGKIEATIASTSDARMLLPGDKLELQRNNKTIKIDHVDTESYTAWKDGFLMLNDEALEQGAKRLERWYNVDIEIVDDELRDSRFKATFKDESLEEVIRLLALSTPIEYEILPRKTDENGVFLKKKIILKLKQ</sequence>
<proteinExistence type="predicted"/>
<dbReference type="Gene3D" id="2.60.120.1440">
    <property type="match status" value="1"/>
</dbReference>
<evidence type="ECO:0000259" key="3">
    <source>
        <dbReference type="Pfam" id="PF16344"/>
    </source>
</evidence>
<dbReference type="AlphaFoldDB" id="A0A9X3F7R0"/>
<evidence type="ECO:0000256" key="1">
    <source>
        <dbReference type="SAM" id="Phobius"/>
    </source>
</evidence>